<dbReference type="GO" id="GO:0009887">
    <property type="term" value="P:animal organ morphogenesis"/>
    <property type="evidence" value="ECO:0007669"/>
    <property type="project" value="TreeGrafter"/>
</dbReference>
<keyword evidence="2" id="KW-0424">Laminin EGF-like domain</keyword>
<feature type="non-terminal residue" evidence="4">
    <location>
        <position position="1"/>
    </location>
</feature>
<dbReference type="Proteomes" id="UP000310200">
    <property type="component" value="Unassembled WGS sequence"/>
</dbReference>
<accession>A0A4S2KVV9</accession>
<protein>
    <submittedName>
        <fullName evidence="4">Laminin subunit alpha-1</fullName>
    </submittedName>
</protein>
<feature type="domain" description="Laminin N-terminal" evidence="3">
    <location>
        <begin position="12"/>
        <end position="142"/>
    </location>
</feature>
<keyword evidence="5" id="KW-1185">Reference proteome</keyword>
<name>A0A4S2KVV9_9HYME</name>
<dbReference type="STRING" id="300112.A0A4S2KVV9"/>
<dbReference type="InterPro" id="IPR050440">
    <property type="entry name" value="Laminin/Netrin_ECM"/>
</dbReference>
<dbReference type="PANTHER" id="PTHR10574">
    <property type="entry name" value="NETRIN/LAMININ-RELATED"/>
    <property type="match status" value="1"/>
</dbReference>
<evidence type="ECO:0000256" key="1">
    <source>
        <dbReference type="ARBA" id="ARBA00023157"/>
    </source>
</evidence>
<evidence type="ECO:0000313" key="4">
    <source>
        <dbReference type="EMBL" id="TGZ54233.1"/>
    </source>
</evidence>
<dbReference type="SMART" id="SM00136">
    <property type="entry name" value="LamNT"/>
    <property type="match status" value="1"/>
</dbReference>
<gene>
    <name evidence="4" type="ORF">DBV15_02457</name>
</gene>
<dbReference type="GO" id="GO:0009888">
    <property type="term" value="P:tissue development"/>
    <property type="evidence" value="ECO:0007669"/>
    <property type="project" value="TreeGrafter"/>
</dbReference>
<dbReference type="PANTHER" id="PTHR10574:SF428">
    <property type="entry name" value="LAMININ SUBUNIT ALPHA-1-LIKE PROTEIN"/>
    <property type="match status" value="1"/>
</dbReference>
<comment type="caution">
    <text evidence="4">The sequence shown here is derived from an EMBL/GenBank/DDBJ whole genome shotgun (WGS) entry which is preliminary data.</text>
</comment>
<evidence type="ECO:0000259" key="3">
    <source>
        <dbReference type="PROSITE" id="PS51117"/>
    </source>
</evidence>
<reference evidence="4 5" key="1">
    <citation type="journal article" date="2019" name="Philos. Trans. R. Soc. Lond., B, Biol. Sci.">
        <title>Ant behaviour and brain gene expression of defending hosts depend on the ecological success of the intruding social parasite.</title>
        <authorList>
            <person name="Kaur R."/>
            <person name="Stoldt M."/>
            <person name="Jongepier E."/>
            <person name="Feldmeyer B."/>
            <person name="Menzel F."/>
            <person name="Bornberg-Bauer E."/>
            <person name="Foitzik S."/>
        </authorList>
    </citation>
    <scope>NUCLEOTIDE SEQUENCE [LARGE SCALE GENOMIC DNA]</scope>
    <source>
        <tissue evidence="4">Whole body</tissue>
    </source>
</reference>
<sequence>QRGPYTLSKSSKTSGLFPSTFNVAAKADIYVNATCGEEGPETFCKPSESSRCAVCDARSPDPGKRHNISNILDSSPGKWWQSPTLARGDHYEYITILLDLKQILVSCTMLFGVDLYRLPTMVRWTEKEIDTRNERIETDCAK</sequence>
<dbReference type="EMBL" id="QBLH01000808">
    <property type="protein sequence ID" value="TGZ54233.1"/>
    <property type="molecule type" value="Genomic_DNA"/>
</dbReference>
<keyword evidence="1" id="KW-1015">Disulfide bond</keyword>
<organism evidence="4 5">
    <name type="scientific">Temnothorax longispinosus</name>
    <dbReference type="NCBI Taxonomy" id="300112"/>
    <lineage>
        <taxon>Eukaryota</taxon>
        <taxon>Metazoa</taxon>
        <taxon>Ecdysozoa</taxon>
        <taxon>Arthropoda</taxon>
        <taxon>Hexapoda</taxon>
        <taxon>Insecta</taxon>
        <taxon>Pterygota</taxon>
        <taxon>Neoptera</taxon>
        <taxon>Endopterygota</taxon>
        <taxon>Hymenoptera</taxon>
        <taxon>Apocrita</taxon>
        <taxon>Aculeata</taxon>
        <taxon>Formicoidea</taxon>
        <taxon>Formicidae</taxon>
        <taxon>Myrmicinae</taxon>
        <taxon>Temnothorax</taxon>
    </lineage>
</organism>
<dbReference type="Gene3D" id="2.60.120.260">
    <property type="entry name" value="Galactose-binding domain-like"/>
    <property type="match status" value="1"/>
</dbReference>
<dbReference type="GO" id="GO:0007411">
    <property type="term" value="P:axon guidance"/>
    <property type="evidence" value="ECO:0007669"/>
    <property type="project" value="TreeGrafter"/>
</dbReference>
<dbReference type="GO" id="GO:0005201">
    <property type="term" value="F:extracellular matrix structural constituent"/>
    <property type="evidence" value="ECO:0007669"/>
    <property type="project" value="TreeGrafter"/>
</dbReference>
<evidence type="ECO:0000256" key="2">
    <source>
        <dbReference type="ARBA" id="ARBA00023292"/>
    </source>
</evidence>
<dbReference type="AlphaFoldDB" id="A0A4S2KVV9"/>
<dbReference type="InterPro" id="IPR008211">
    <property type="entry name" value="Laminin_N"/>
</dbReference>
<dbReference type="GO" id="GO:0005604">
    <property type="term" value="C:basement membrane"/>
    <property type="evidence" value="ECO:0007669"/>
    <property type="project" value="TreeGrafter"/>
</dbReference>
<evidence type="ECO:0000313" key="5">
    <source>
        <dbReference type="Proteomes" id="UP000310200"/>
    </source>
</evidence>
<dbReference type="Pfam" id="PF00055">
    <property type="entry name" value="Laminin_N"/>
    <property type="match status" value="1"/>
</dbReference>
<dbReference type="PROSITE" id="PS51117">
    <property type="entry name" value="LAMININ_NTER"/>
    <property type="match status" value="1"/>
</dbReference>
<proteinExistence type="predicted"/>